<feature type="transmembrane region" description="Helical" evidence="1">
    <location>
        <begin position="285"/>
        <end position="315"/>
    </location>
</feature>
<accession>A0A4Y5YBI4</accession>
<keyword evidence="4" id="KW-1185">Reference proteome</keyword>
<feature type="transmembrane region" description="Helical" evidence="1">
    <location>
        <begin position="132"/>
        <end position="149"/>
    </location>
</feature>
<dbReference type="EMBL" id="CP041036">
    <property type="protein sequence ID" value="QDE30150.1"/>
    <property type="molecule type" value="Genomic_DNA"/>
</dbReference>
<keyword evidence="1" id="KW-0812">Transmembrane</keyword>
<feature type="transmembrane region" description="Helical" evidence="1">
    <location>
        <begin position="245"/>
        <end position="264"/>
    </location>
</feature>
<dbReference type="AlphaFoldDB" id="A0A4Y5YBI4"/>
<organism evidence="3 4">
    <name type="scientific">Shewanella polaris</name>
    <dbReference type="NCBI Taxonomy" id="2588449"/>
    <lineage>
        <taxon>Bacteria</taxon>
        <taxon>Pseudomonadati</taxon>
        <taxon>Pseudomonadota</taxon>
        <taxon>Gammaproteobacteria</taxon>
        <taxon>Alteromonadales</taxon>
        <taxon>Shewanellaceae</taxon>
        <taxon>Shewanella</taxon>
    </lineage>
</organism>
<feature type="transmembrane region" description="Helical" evidence="1">
    <location>
        <begin position="77"/>
        <end position="95"/>
    </location>
</feature>
<feature type="transmembrane region" description="Helical" evidence="1">
    <location>
        <begin position="349"/>
        <end position="365"/>
    </location>
</feature>
<dbReference type="Proteomes" id="UP000319809">
    <property type="component" value="Chromosome"/>
</dbReference>
<evidence type="ECO:0000259" key="2">
    <source>
        <dbReference type="Pfam" id="PF14351"/>
    </source>
</evidence>
<keyword evidence="1" id="KW-0472">Membrane</keyword>
<dbReference type="InterPro" id="IPR025513">
    <property type="entry name" value="DUF4401"/>
</dbReference>
<evidence type="ECO:0000313" key="3">
    <source>
        <dbReference type="EMBL" id="QDE30150.1"/>
    </source>
</evidence>
<feature type="transmembrane region" description="Helical" evidence="1">
    <location>
        <begin position="207"/>
        <end position="225"/>
    </location>
</feature>
<keyword evidence="1" id="KW-1133">Transmembrane helix</keyword>
<reference evidence="3 4" key="1">
    <citation type="submission" date="2019-06" db="EMBL/GenBank/DDBJ databases">
        <title>The genome of Shewanella sp. SM1901.</title>
        <authorList>
            <person name="Cha Q."/>
        </authorList>
    </citation>
    <scope>NUCLEOTIDE SEQUENCE [LARGE SCALE GENOMIC DNA]</scope>
    <source>
        <strain evidence="3 4">SM1901</strain>
    </source>
</reference>
<proteinExistence type="predicted"/>
<dbReference type="Pfam" id="PF14351">
    <property type="entry name" value="DUF4401"/>
    <property type="match status" value="1"/>
</dbReference>
<protein>
    <submittedName>
        <fullName evidence="3">DUF4401 domain-containing protein</fullName>
    </submittedName>
</protein>
<sequence>MLKKREPLMSNLSSSNTLWQSLFNKGLVTTDIAPQAMLSSPWYIIAAQIIGGWIAALFLLAFVLLSASSVSDITESSFISFGLVLSLGCLAYYRLGENRQEFILQMVFAFSLCGQIMLLFGTFESLEDSNETLIAVIYAATFAIHWIVIPHKANQFVAAFGMVPSLLAILAINHLSLLILPLLVLSSVVIWSQIYRWPQHYQRIRMLGYAVAIGLLLVNVMLFELDDIIDQPSFLMTFNASINDYIAIAISLLSALWLINQIFNQLAPNNQTNQAKASHTRSKRMVILAAILISLLSIVMSGLSASLLMLLLGYFYNERKLVILSVCALLAFISLYYYSLHIDLFDKSLWLMASGTVLLLLRLAMNTKAKDCTKNSVENTVASGVENGSKNGAENNDEVGLMAPTADTEDVNDVIETAPATRVQNKEQP</sequence>
<evidence type="ECO:0000313" key="4">
    <source>
        <dbReference type="Proteomes" id="UP000319809"/>
    </source>
</evidence>
<feature type="transmembrane region" description="Helical" evidence="1">
    <location>
        <begin position="42"/>
        <end position="65"/>
    </location>
</feature>
<feature type="transmembrane region" description="Helical" evidence="1">
    <location>
        <begin position="321"/>
        <end position="337"/>
    </location>
</feature>
<dbReference type="KEGG" id="spol:FH971_03665"/>
<name>A0A4Y5YBI4_9GAMM</name>
<feature type="transmembrane region" description="Helical" evidence="1">
    <location>
        <begin position="178"/>
        <end position="195"/>
    </location>
</feature>
<feature type="domain" description="DUF4401" evidence="2">
    <location>
        <begin position="41"/>
        <end position="366"/>
    </location>
</feature>
<evidence type="ECO:0000256" key="1">
    <source>
        <dbReference type="SAM" id="Phobius"/>
    </source>
</evidence>
<feature type="transmembrane region" description="Helical" evidence="1">
    <location>
        <begin position="102"/>
        <end position="120"/>
    </location>
</feature>
<gene>
    <name evidence="3" type="ORF">FH971_03665</name>
</gene>